<dbReference type="GO" id="GO:0005886">
    <property type="term" value="C:plasma membrane"/>
    <property type="evidence" value="ECO:0007669"/>
    <property type="project" value="UniProtKB-SubCell"/>
</dbReference>
<evidence type="ECO:0000256" key="8">
    <source>
        <dbReference type="ARBA" id="ARBA00035655"/>
    </source>
</evidence>
<evidence type="ECO:0000256" key="2">
    <source>
        <dbReference type="ARBA" id="ARBA00022448"/>
    </source>
</evidence>
<evidence type="ECO:0000256" key="6">
    <source>
        <dbReference type="ARBA" id="ARBA00022989"/>
    </source>
</evidence>
<keyword evidence="5 9" id="KW-0812">Transmembrane</keyword>
<feature type="transmembrane region" description="Helical" evidence="9">
    <location>
        <begin position="75"/>
        <end position="98"/>
    </location>
</feature>
<keyword evidence="11" id="KW-1185">Reference proteome</keyword>
<keyword evidence="7 9" id="KW-0472">Membrane</keyword>
<dbReference type="Proteomes" id="UP000284605">
    <property type="component" value="Unassembled WGS sequence"/>
</dbReference>
<feature type="transmembrane region" description="Helical" evidence="9">
    <location>
        <begin position="49"/>
        <end position="69"/>
    </location>
</feature>
<reference evidence="10 11" key="1">
    <citation type="submission" date="2018-09" db="EMBL/GenBank/DDBJ databases">
        <authorList>
            <person name="Zhu H."/>
        </authorList>
    </citation>
    <scope>NUCLEOTIDE SEQUENCE [LARGE SCALE GENOMIC DNA]</scope>
    <source>
        <strain evidence="10 11">K1W22B-8</strain>
    </source>
</reference>
<sequence>MQQYLPAALGGALIAISAVLLMGTLGRIAGISGIVGRLLPPNGVSGSEAGWRIAFFAGLLLGPLAVGLATGSTGIGAPVVGLPLAIIAGLLVGAGTSLGNGCTSGHGICGLSRLSVRSAVAVATFMATAIVTVFITHHLG</sequence>
<evidence type="ECO:0000256" key="3">
    <source>
        <dbReference type="ARBA" id="ARBA00022475"/>
    </source>
</evidence>
<organism evidence="10 11">
    <name type="scientific">Oleomonas cavernae</name>
    <dbReference type="NCBI Taxonomy" id="2320859"/>
    <lineage>
        <taxon>Bacteria</taxon>
        <taxon>Pseudomonadati</taxon>
        <taxon>Pseudomonadota</taxon>
        <taxon>Alphaproteobacteria</taxon>
        <taxon>Acetobacterales</taxon>
        <taxon>Acetobacteraceae</taxon>
        <taxon>Oleomonas</taxon>
    </lineage>
</organism>
<gene>
    <name evidence="10" type="ORF">D3874_19750</name>
</gene>
<evidence type="ECO:0000313" key="11">
    <source>
        <dbReference type="Proteomes" id="UP000284605"/>
    </source>
</evidence>
<dbReference type="Pfam" id="PF04143">
    <property type="entry name" value="Sulf_transp"/>
    <property type="match status" value="1"/>
</dbReference>
<feature type="transmembrane region" description="Helical" evidence="9">
    <location>
        <begin position="119"/>
        <end position="139"/>
    </location>
</feature>
<dbReference type="AlphaFoldDB" id="A0A418WJ63"/>
<evidence type="ECO:0000256" key="1">
    <source>
        <dbReference type="ARBA" id="ARBA00004429"/>
    </source>
</evidence>
<evidence type="ECO:0000256" key="5">
    <source>
        <dbReference type="ARBA" id="ARBA00022692"/>
    </source>
</evidence>
<comment type="caution">
    <text evidence="10">The sequence shown here is derived from an EMBL/GenBank/DDBJ whole genome shotgun (WGS) entry which is preliminary data.</text>
</comment>
<proteinExistence type="inferred from homology"/>
<dbReference type="EMBL" id="QYUK01000011">
    <property type="protein sequence ID" value="RJF90096.1"/>
    <property type="molecule type" value="Genomic_DNA"/>
</dbReference>
<dbReference type="RefSeq" id="WP_119782397.1">
    <property type="nucleotide sequence ID" value="NZ_QYUK01000011.1"/>
</dbReference>
<evidence type="ECO:0000256" key="9">
    <source>
        <dbReference type="SAM" id="Phobius"/>
    </source>
</evidence>
<keyword evidence="4" id="KW-0997">Cell inner membrane</keyword>
<protein>
    <submittedName>
        <fullName evidence="10">YeeE/YedE family protein</fullName>
    </submittedName>
</protein>
<dbReference type="OrthoDB" id="9814020at2"/>
<dbReference type="PANTHER" id="PTHR30574:SF1">
    <property type="entry name" value="SULPHUR TRANSPORT DOMAIN-CONTAINING PROTEIN"/>
    <property type="match status" value="1"/>
</dbReference>
<evidence type="ECO:0000256" key="7">
    <source>
        <dbReference type="ARBA" id="ARBA00023136"/>
    </source>
</evidence>
<feature type="transmembrane region" description="Helical" evidence="9">
    <location>
        <begin position="6"/>
        <end position="28"/>
    </location>
</feature>
<keyword evidence="6 9" id="KW-1133">Transmembrane helix</keyword>
<evidence type="ECO:0000313" key="10">
    <source>
        <dbReference type="EMBL" id="RJF90096.1"/>
    </source>
</evidence>
<evidence type="ECO:0000256" key="4">
    <source>
        <dbReference type="ARBA" id="ARBA00022519"/>
    </source>
</evidence>
<comment type="subcellular location">
    <subcellularLocation>
        <location evidence="1">Cell inner membrane</location>
        <topology evidence="1">Multi-pass membrane protein</topology>
    </subcellularLocation>
</comment>
<name>A0A418WJ63_9PROT</name>
<keyword evidence="2" id="KW-0813">Transport</keyword>
<dbReference type="PANTHER" id="PTHR30574">
    <property type="entry name" value="INNER MEMBRANE PROTEIN YEDE"/>
    <property type="match status" value="1"/>
</dbReference>
<dbReference type="InterPro" id="IPR007272">
    <property type="entry name" value="Sulf_transp_TsuA/YedE"/>
</dbReference>
<keyword evidence="3" id="KW-1003">Cell membrane</keyword>
<accession>A0A418WJ63</accession>
<comment type="similarity">
    <text evidence="8">Belongs to the TsuA/YedE (TC 9.B.102) family.</text>
</comment>